<dbReference type="EMBL" id="AGBZ02000001">
    <property type="protein sequence ID" value="KAI93108.1"/>
    <property type="molecule type" value="Genomic_DNA"/>
</dbReference>
<proteinExistence type="predicted"/>
<evidence type="ECO:0000313" key="1">
    <source>
        <dbReference type="EMBL" id="KAI93108.1"/>
    </source>
</evidence>
<dbReference type="AlphaFoldDB" id="A0AAI9T451"/>
<gene>
    <name evidence="1" type="ORF">SPM_000475</name>
</gene>
<dbReference type="Proteomes" id="UP000004057">
    <property type="component" value="Unassembled WGS sequence"/>
</dbReference>
<organism evidence="1 2">
    <name type="scientific">Spiroplasma melliferum KC3</name>
    <dbReference type="NCBI Taxonomy" id="570509"/>
    <lineage>
        <taxon>Bacteria</taxon>
        <taxon>Bacillati</taxon>
        <taxon>Mycoplasmatota</taxon>
        <taxon>Mollicutes</taxon>
        <taxon>Entomoplasmatales</taxon>
        <taxon>Spiroplasmataceae</taxon>
        <taxon>Spiroplasma</taxon>
    </lineage>
</organism>
<accession>A0AAI9T451</accession>
<sequence length="100" mass="12062">MLLQPLNYQFLNNTLSDYLGVDFNVYMIDYYGDQKYFMSEEQTWNYLWTHINYQTLNFDSTMQSFKFGTQTFFSKNDFITWVNAKIISVKGKKDDRKVVD</sequence>
<comment type="caution">
    <text evidence="1">The sequence shown here is derived from an EMBL/GenBank/DDBJ whole genome shotgun (WGS) entry which is preliminary data.</text>
</comment>
<protein>
    <submittedName>
        <fullName evidence="1">Uncharacterized protein</fullName>
    </submittedName>
</protein>
<name>A0AAI9T451_SPIME</name>
<evidence type="ECO:0000313" key="2">
    <source>
        <dbReference type="Proteomes" id="UP000004057"/>
    </source>
</evidence>
<reference evidence="1 2" key="1">
    <citation type="journal article" date="2012" name="J. Proteome Res.">
        <title>Application of Spiroplasma melliferum proteogenomic profiling for the discovery of virulence factors and pathogenicity mechanisms in host-associated spiroplasmas.</title>
        <authorList>
            <person name="Alexeev D."/>
            <person name="Kostrjukova E."/>
            <person name="Aliper A."/>
            <person name="Popenko A."/>
            <person name="Bazaleev N."/>
            <person name="Tyakht A."/>
            <person name="Selezneva O."/>
            <person name="Akopian T."/>
            <person name="Prichodko E."/>
            <person name="Kondratov I."/>
            <person name="Chukin M."/>
            <person name="Demina I."/>
            <person name="Galyamina M."/>
            <person name="Kamashev D."/>
            <person name="Vanyushkina A."/>
            <person name="Ladygina V."/>
            <person name="Levitskii S."/>
            <person name="Lazarev V."/>
            <person name="Govorun V."/>
        </authorList>
    </citation>
    <scope>NUCLEOTIDE SEQUENCE [LARGE SCALE GENOMIC DNA]</scope>
    <source>
        <strain evidence="1 2">KC3</strain>
    </source>
</reference>